<keyword evidence="1" id="KW-0812">Transmembrane</keyword>
<evidence type="ECO:0000313" key="4">
    <source>
        <dbReference type="EMBL" id="GIU43612.1"/>
    </source>
</evidence>
<dbReference type="Gene3D" id="3.30.70.270">
    <property type="match status" value="1"/>
</dbReference>
<dbReference type="Pfam" id="PF00990">
    <property type="entry name" value="GGDEF"/>
    <property type="match status" value="1"/>
</dbReference>
<dbReference type="PROSITE" id="PS50887">
    <property type="entry name" value="GGDEF"/>
    <property type="match status" value="1"/>
</dbReference>
<dbReference type="SMART" id="SM00052">
    <property type="entry name" value="EAL"/>
    <property type="match status" value="1"/>
</dbReference>
<protein>
    <submittedName>
        <fullName evidence="4">RNase E specificity factor CsrD</fullName>
    </submittedName>
</protein>
<dbReference type="Proteomes" id="UP000761574">
    <property type="component" value="Unassembled WGS sequence"/>
</dbReference>
<proteinExistence type="predicted"/>
<sequence length="648" mass="73677">MKATVLLTKKLTGFWLLSLVAMAFIFLLTAVFSVMQLTYKQQQQQVSQLSAILSQHQTPAQLQQLDLWLPQLLWAYQAQQFVLTRQNDVLYRYDNPLPERRVIRYGRAILPATPITSLSATSDQAELRFELSLPRPLQFNQISGYGGLILLLGLTAIAIFVRWGYLWLAQQLEGVEDLAKRSHLILSGDYDKALAERGHGRPRLINRALTQLLLELDDAQKQRSRFDQVIRSNTFLDPATGIGNRLFLKNRLDALSNNQGMFAPGVLLLLEMEDLDLLQQEHDELAVQEMLSHTINDINQLLNNYANSIFSRRSYNQFAIVVPQISLADVEKLVAKLLKVCLAQPLEGLVNRDDFFHIGVAYFKVGDSKEQLIEEAEMALRAAQFQGASGWFMYDKGAVDEEFARGSVRWRSFLEYALVNKRVVIYSQAVLDSDGVEHHREVSSRLRDSKGNLVRATLFLPMAIKCGLTPQIERQVIEAVLFDLLGSNPQNTQRYSINLSLDTLTSRAFIRWFKTTLLEYRNLAPKLIIEVNEDIVVNNIEQLTPTLNMISKMGASLCVDRVGQQVVSMQYITSCKFDIIKLHRSIVRQIHLRQENQLFVRSLIGGLYRSEVQVFAEAIESFEEWQTLKILGVSAGQGSLFSDPVQEI</sequence>
<name>A0ABQ4P7U5_9GAMM</name>
<accession>A0ABQ4P7U5</accession>
<comment type="caution">
    <text evidence="4">The sequence shown here is derived from an EMBL/GenBank/DDBJ whole genome shotgun (WGS) entry which is preliminary data.</text>
</comment>
<gene>
    <name evidence="4" type="primary">mshH</name>
    <name evidence="4" type="ORF">TUM4630_07330</name>
</gene>
<keyword evidence="1" id="KW-1133">Transmembrane helix</keyword>
<dbReference type="SMART" id="SM00267">
    <property type="entry name" value="GGDEF"/>
    <property type="match status" value="1"/>
</dbReference>
<keyword evidence="1" id="KW-0472">Membrane</keyword>
<keyword evidence="5" id="KW-1185">Reference proteome</keyword>
<dbReference type="InterPro" id="IPR050706">
    <property type="entry name" value="Cyclic-di-GMP_PDE-like"/>
</dbReference>
<evidence type="ECO:0000259" key="3">
    <source>
        <dbReference type="PROSITE" id="PS50887"/>
    </source>
</evidence>
<dbReference type="PROSITE" id="PS50883">
    <property type="entry name" value="EAL"/>
    <property type="match status" value="1"/>
</dbReference>
<dbReference type="NCBIfam" id="NF008281">
    <property type="entry name" value="PRK11059.1"/>
    <property type="match status" value="1"/>
</dbReference>
<dbReference type="SUPFAM" id="SSF55073">
    <property type="entry name" value="Nucleotide cyclase"/>
    <property type="match status" value="1"/>
</dbReference>
<evidence type="ECO:0000256" key="1">
    <source>
        <dbReference type="SAM" id="Phobius"/>
    </source>
</evidence>
<feature type="transmembrane region" description="Helical" evidence="1">
    <location>
        <begin position="145"/>
        <end position="168"/>
    </location>
</feature>
<feature type="domain" description="GGDEF" evidence="3">
    <location>
        <begin position="263"/>
        <end position="396"/>
    </location>
</feature>
<dbReference type="InterPro" id="IPR001633">
    <property type="entry name" value="EAL_dom"/>
</dbReference>
<dbReference type="RefSeq" id="WP_119977142.1">
    <property type="nucleotide sequence ID" value="NZ_BPFB01000006.1"/>
</dbReference>
<dbReference type="PANTHER" id="PTHR33121">
    <property type="entry name" value="CYCLIC DI-GMP PHOSPHODIESTERASE PDEF"/>
    <property type="match status" value="1"/>
</dbReference>
<dbReference type="InterPro" id="IPR043128">
    <property type="entry name" value="Rev_trsase/Diguanyl_cyclase"/>
</dbReference>
<feature type="transmembrane region" description="Helical" evidence="1">
    <location>
        <begin position="12"/>
        <end position="35"/>
    </location>
</feature>
<dbReference type="InterPro" id="IPR029787">
    <property type="entry name" value="Nucleotide_cyclase"/>
</dbReference>
<dbReference type="CDD" id="cd01948">
    <property type="entry name" value="EAL"/>
    <property type="match status" value="1"/>
</dbReference>
<evidence type="ECO:0000313" key="5">
    <source>
        <dbReference type="Proteomes" id="UP000761574"/>
    </source>
</evidence>
<reference evidence="4 5" key="1">
    <citation type="submission" date="2021-05" db="EMBL/GenBank/DDBJ databases">
        <title>Molecular characterization for Shewanella algae harboring chromosomal blaOXA-55-like strains isolated from clinical and environment sample.</title>
        <authorList>
            <person name="Ohama Y."/>
            <person name="Aoki K."/>
            <person name="Harada S."/>
            <person name="Moriya K."/>
            <person name="Ishii Y."/>
            <person name="Tateda K."/>
        </authorList>
    </citation>
    <scope>NUCLEOTIDE SEQUENCE [LARGE SCALE GENOMIC DNA]</scope>
    <source>
        <strain evidence="4 5">LMG 23746</strain>
    </source>
</reference>
<dbReference type="InterPro" id="IPR000160">
    <property type="entry name" value="GGDEF_dom"/>
</dbReference>
<dbReference type="SUPFAM" id="SSF141868">
    <property type="entry name" value="EAL domain-like"/>
    <property type="match status" value="1"/>
</dbReference>
<organism evidence="4 5">
    <name type="scientific">Shewanella algidipiscicola</name>
    <dbReference type="NCBI Taxonomy" id="614070"/>
    <lineage>
        <taxon>Bacteria</taxon>
        <taxon>Pseudomonadati</taxon>
        <taxon>Pseudomonadota</taxon>
        <taxon>Gammaproteobacteria</taxon>
        <taxon>Alteromonadales</taxon>
        <taxon>Shewanellaceae</taxon>
        <taxon>Shewanella</taxon>
    </lineage>
</organism>
<evidence type="ECO:0000259" key="2">
    <source>
        <dbReference type="PROSITE" id="PS50883"/>
    </source>
</evidence>
<dbReference type="PANTHER" id="PTHR33121:SF32">
    <property type="entry name" value="RNASE E SPECIFICITY FACTOR CSRD"/>
    <property type="match status" value="1"/>
</dbReference>
<dbReference type="Gene3D" id="3.20.20.450">
    <property type="entry name" value="EAL domain"/>
    <property type="match status" value="1"/>
</dbReference>
<dbReference type="EMBL" id="BPFB01000006">
    <property type="protein sequence ID" value="GIU43612.1"/>
    <property type="molecule type" value="Genomic_DNA"/>
</dbReference>
<dbReference type="Pfam" id="PF00563">
    <property type="entry name" value="EAL"/>
    <property type="match status" value="1"/>
</dbReference>
<feature type="domain" description="EAL" evidence="2">
    <location>
        <begin position="407"/>
        <end position="648"/>
    </location>
</feature>
<dbReference type="InterPro" id="IPR035919">
    <property type="entry name" value="EAL_sf"/>
</dbReference>